<feature type="region of interest" description="Disordered" evidence="1">
    <location>
        <begin position="23"/>
        <end position="47"/>
    </location>
</feature>
<proteinExistence type="predicted"/>
<dbReference type="RefSeq" id="XP_001269952.1">
    <property type="nucleotide sequence ID" value="XM_001269951.1"/>
</dbReference>
<organism evidence="2 3">
    <name type="scientific">Aspergillus clavatus (strain ATCC 1007 / CBS 513.65 / DSM 816 / NCTC 3887 / NRRL 1 / QM 1276 / 107)</name>
    <dbReference type="NCBI Taxonomy" id="344612"/>
    <lineage>
        <taxon>Eukaryota</taxon>
        <taxon>Fungi</taxon>
        <taxon>Dikarya</taxon>
        <taxon>Ascomycota</taxon>
        <taxon>Pezizomycotina</taxon>
        <taxon>Eurotiomycetes</taxon>
        <taxon>Eurotiomycetidae</taxon>
        <taxon>Eurotiales</taxon>
        <taxon>Aspergillaceae</taxon>
        <taxon>Aspergillus</taxon>
        <taxon>Aspergillus subgen. Fumigati</taxon>
    </lineage>
</organism>
<dbReference type="Proteomes" id="UP000006701">
    <property type="component" value="Unassembled WGS sequence"/>
</dbReference>
<sequence>MVLSGTTYHSLLRAYQTFGSTTARQWAQSKDPRPLGSSNDVEDEDPRRPMHALTIAALLPSACAWIGEAGQNIILLSEVSWNVAEFAAKAIDTMLDDVKERNSMILRVFETAGGAVHQDKDFWGLKKK</sequence>
<accession>A1CSA5</accession>
<dbReference type="EMBL" id="DS027059">
    <property type="protein sequence ID" value="EAW08526.1"/>
    <property type="molecule type" value="Genomic_DNA"/>
</dbReference>
<keyword evidence="3" id="KW-1185">Reference proteome</keyword>
<name>A1CSA5_ASPCL</name>
<dbReference type="VEuPathDB" id="FungiDB:ACLA_032620"/>
<reference evidence="2 3" key="1">
    <citation type="journal article" date="2008" name="PLoS Genet.">
        <title>Genomic islands in the pathogenic filamentous fungus Aspergillus fumigatus.</title>
        <authorList>
            <person name="Fedorova N.D."/>
            <person name="Khaldi N."/>
            <person name="Joardar V.S."/>
            <person name="Maiti R."/>
            <person name="Amedeo P."/>
            <person name="Anderson M.J."/>
            <person name="Crabtree J."/>
            <person name="Silva J.C."/>
            <person name="Badger J.H."/>
            <person name="Albarraq A."/>
            <person name="Angiuoli S."/>
            <person name="Bussey H."/>
            <person name="Bowyer P."/>
            <person name="Cotty P.J."/>
            <person name="Dyer P.S."/>
            <person name="Egan A."/>
            <person name="Galens K."/>
            <person name="Fraser-Liggett C.M."/>
            <person name="Haas B.J."/>
            <person name="Inman J.M."/>
            <person name="Kent R."/>
            <person name="Lemieux S."/>
            <person name="Malavazi I."/>
            <person name="Orvis J."/>
            <person name="Roemer T."/>
            <person name="Ronning C.M."/>
            <person name="Sundaram J.P."/>
            <person name="Sutton G."/>
            <person name="Turner G."/>
            <person name="Venter J.C."/>
            <person name="White O.R."/>
            <person name="Whitty B.R."/>
            <person name="Youngman P."/>
            <person name="Wolfe K.H."/>
            <person name="Goldman G.H."/>
            <person name="Wortman J.R."/>
            <person name="Jiang B."/>
            <person name="Denning D.W."/>
            <person name="Nierman W.C."/>
        </authorList>
    </citation>
    <scope>NUCLEOTIDE SEQUENCE [LARGE SCALE GENOMIC DNA]</scope>
    <source>
        <strain evidence="3">ATCC 1007 / CBS 513.65 / DSM 816 / NCTC 3887 / NRRL 1</strain>
    </source>
</reference>
<protein>
    <submittedName>
        <fullName evidence="2">Uncharacterized protein</fullName>
    </submittedName>
</protein>
<dbReference type="HOGENOM" id="CLU_1959077_0_0_1"/>
<dbReference type="GeneID" id="4701035"/>
<dbReference type="OrthoDB" id="5403091at2759"/>
<dbReference type="KEGG" id="act:ACLA_032620"/>
<evidence type="ECO:0000313" key="3">
    <source>
        <dbReference type="Proteomes" id="UP000006701"/>
    </source>
</evidence>
<gene>
    <name evidence="2" type="ORF">ACLA_032620</name>
</gene>
<dbReference type="AlphaFoldDB" id="A1CSA5"/>
<evidence type="ECO:0000313" key="2">
    <source>
        <dbReference type="EMBL" id="EAW08526.1"/>
    </source>
</evidence>
<evidence type="ECO:0000256" key="1">
    <source>
        <dbReference type="SAM" id="MobiDB-lite"/>
    </source>
</evidence>